<dbReference type="Pfam" id="PF13432">
    <property type="entry name" value="TPR_16"/>
    <property type="match status" value="1"/>
</dbReference>
<dbReference type="Proteomes" id="UP000318017">
    <property type="component" value="Chromosome"/>
</dbReference>
<keyword evidence="3" id="KW-0812">Transmembrane</keyword>
<organism evidence="4 5">
    <name type="scientific">Aureliella helgolandensis</name>
    <dbReference type="NCBI Taxonomy" id="2527968"/>
    <lineage>
        <taxon>Bacteria</taxon>
        <taxon>Pseudomonadati</taxon>
        <taxon>Planctomycetota</taxon>
        <taxon>Planctomycetia</taxon>
        <taxon>Pirellulales</taxon>
        <taxon>Pirellulaceae</taxon>
        <taxon>Aureliella</taxon>
    </lineage>
</organism>
<keyword evidence="3" id="KW-0472">Membrane</keyword>
<dbReference type="InterPro" id="IPR019734">
    <property type="entry name" value="TPR_rpt"/>
</dbReference>
<dbReference type="SMART" id="SM00028">
    <property type="entry name" value="TPR"/>
    <property type="match status" value="3"/>
</dbReference>
<keyword evidence="5" id="KW-1185">Reference proteome</keyword>
<feature type="region of interest" description="Disordered" evidence="2">
    <location>
        <begin position="79"/>
        <end position="106"/>
    </location>
</feature>
<dbReference type="AlphaFoldDB" id="A0A518G6B2"/>
<feature type="region of interest" description="Disordered" evidence="2">
    <location>
        <begin position="527"/>
        <end position="561"/>
    </location>
</feature>
<keyword evidence="3" id="KW-1133">Transmembrane helix</keyword>
<dbReference type="InterPro" id="IPR011990">
    <property type="entry name" value="TPR-like_helical_dom_sf"/>
</dbReference>
<feature type="transmembrane region" description="Helical" evidence="3">
    <location>
        <begin position="28"/>
        <end position="48"/>
    </location>
</feature>
<evidence type="ECO:0000313" key="4">
    <source>
        <dbReference type="EMBL" id="QDV24104.1"/>
    </source>
</evidence>
<keyword evidence="1" id="KW-0802">TPR repeat</keyword>
<evidence type="ECO:0000256" key="3">
    <source>
        <dbReference type="SAM" id="Phobius"/>
    </source>
</evidence>
<reference evidence="4 5" key="1">
    <citation type="submission" date="2019-02" db="EMBL/GenBank/DDBJ databases">
        <title>Deep-cultivation of Planctomycetes and their phenomic and genomic characterization uncovers novel biology.</title>
        <authorList>
            <person name="Wiegand S."/>
            <person name="Jogler M."/>
            <person name="Boedeker C."/>
            <person name="Pinto D."/>
            <person name="Vollmers J."/>
            <person name="Rivas-Marin E."/>
            <person name="Kohn T."/>
            <person name="Peeters S.H."/>
            <person name="Heuer A."/>
            <person name="Rast P."/>
            <person name="Oberbeckmann S."/>
            <person name="Bunk B."/>
            <person name="Jeske O."/>
            <person name="Meyerdierks A."/>
            <person name="Storesund J.E."/>
            <person name="Kallscheuer N."/>
            <person name="Luecker S."/>
            <person name="Lage O.M."/>
            <person name="Pohl T."/>
            <person name="Merkel B.J."/>
            <person name="Hornburger P."/>
            <person name="Mueller R.-W."/>
            <person name="Bruemmer F."/>
            <person name="Labrenz M."/>
            <person name="Spormann A.M."/>
            <person name="Op den Camp H."/>
            <person name="Overmann J."/>
            <person name="Amann R."/>
            <person name="Jetten M.S.M."/>
            <person name="Mascher T."/>
            <person name="Medema M.H."/>
            <person name="Devos D.P."/>
            <person name="Kaster A.-K."/>
            <person name="Ovreas L."/>
            <person name="Rohde M."/>
            <person name="Galperin M.Y."/>
            <person name="Jogler C."/>
        </authorList>
    </citation>
    <scope>NUCLEOTIDE SEQUENCE [LARGE SCALE GENOMIC DNA]</scope>
    <source>
        <strain evidence="4 5">Q31a</strain>
    </source>
</reference>
<feature type="compositionally biased region" description="Low complexity" evidence="2">
    <location>
        <begin position="527"/>
        <end position="554"/>
    </location>
</feature>
<proteinExistence type="predicted"/>
<dbReference type="EMBL" id="CP036298">
    <property type="protein sequence ID" value="QDV24104.1"/>
    <property type="molecule type" value="Genomic_DNA"/>
</dbReference>
<evidence type="ECO:0000256" key="2">
    <source>
        <dbReference type="SAM" id="MobiDB-lite"/>
    </source>
</evidence>
<dbReference type="Pfam" id="PF13181">
    <property type="entry name" value="TPR_8"/>
    <property type="match status" value="1"/>
</dbReference>
<dbReference type="PROSITE" id="PS50005">
    <property type="entry name" value="TPR"/>
    <property type="match status" value="1"/>
</dbReference>
<gene>
    <name evidence="4" type="ORF">Q31a_24170</name>
</gene>
<evidence type="ECO:0000313" key="5">
    <source>
        <dbReference type="Proteomes" id="UP000318017"/>
    </source>
</evidence>
<dbReference type="PANTHER" id="PTHR12558:SF13">
    <property type="entry name" value="CELL DIVISION CYCLE PROTEIN 27 HOMOLOG"/>
    <property type="match status" value="1"/>
</dbReference>
<dbReference type="Pfam" id="PF14559">
    <property type="entry name" value="TPR_19"/>
    <property type="match status" value="1"/>
</dbReference>
<feature type="repeat" description="TPR" evidence="1">
    <location>
        <begin position="463"/>
        <end position="496"/>
    </location>
</feature>
<dbReference type="PANTHER" id="PTHR12558">
    <property type="entry name" value="CELL DIVISION CYCLE 16,23,27"/>
    <property type="match status" value="1"/>
</dbReference>
<dbReference type="Gene3D" id="1.25.40.10">
    <property type="entry name" value="Tetratricopeptide repeat domain"/>
    <property type="match status" value="2"/>
</dbReference>
<dbReference type="RefSeq" id="WP_145077534.1">
    <property type="nucleotide sequence ID" value="NZ_CP036298.1"/>
</dbReference>
<protein>
    <submittedName>
        <fullName evidence="4">Tetratricopeptide repeat protein</fullName>
    </submittedName>
</protein>
<accession>A0A518G6B2</accession>
<evidence type="ECO:0000256" key="1">
    <source>
        <dbReference type="PROSITE-ProRule" id="PRU00339"/>
    </source>
</evidence>
<dbReference type="SUPFAM" id="SSF48452">
    <property type="entry name" value="TPR-like"/>
    <property type="match status" value="2"/>
</dbReference>
<sequence>MQLDPFRWPVSIAGFVYDWIITREWKKVLLVMWPVYLLIAGISFVFIASRGDHRALAQWYMELGDEEIAGWEQAWAPAVPSNTPEAESSVEEPSTTDEAAESEKRAEVSPFADVLFRRAQLLSPTDRAQFVIGATMAQRGAVAQAERMLVKIAPNSGPGGYAPAHAVLSEIFFPKVQRAPEQNLPILLHHLTQGARWERMPVRLLLIAAKLFADLGRGNEALSFMATAAERDPSQNVNLARLASALGNPRVAEQAGKTAEEHLRQVLQDDPKDAVARLTLAQFLAEQKRLDEAERLLFPQNLEFEVTPDIQRAQSEVYRLKFRMSVVGTSDGKSQAQIGYLDRAMRLDPTNPRVPEEIAQLAGSGGSKVNNEMVAMLRTFLAEGKATVATHAWLAETFLKREDYEQAIPHLEQVVIRLPTQPQSLNNLAYSLAASPSADRLEEALDYAQRCVISAAAAKTPRAEYYDTMGIILTRLERNQKAITAFENAIEIAPTVVDYHRRAAELYRRENNPQMAKSHEDVVRKLNAAAAAEPPQPASNAEAAAAESTTESPSIPADDKN</sequence>
<dbReference type="OrthoDB" id="146908at2"/>
<feature type="compositionally biased region" description="Acidic residues" evidence="2">
    <location>
        <begin position="88"/>
        <end position="100"/>
    </location>
</feature>
<dbReference type="KEGG" id="ahel:Q31a_24170"/>
<name>A0A518G6B2_9BACT</name>